<evidence type="ECO:0000259" key="3">
    <source>
        <dbReference type="PROSITE" id="PS50110"/>
    </source>
</evidence>
<dbReference type="SMART" id="SM00448">
    <property type="entry name" value="REC"/>
    <property type="match status" value="1"/>
</dbReference>
<dbReference type="InterPro" id="IPR011006">
    <property type="entry name" value="CheY-like_superfamily"/>
</dbReference>
<dbReference type="PANTHER" id="PTHR44591:SF3">
    <property type="entry name" value="RESPONSE REGULATORY DOMAIN-CONTAINING PROTEIN"/>
    <property type="match status" value="1"/>
</dbReference>
<dbReference type="InterPro" id="IPR050595">
    <property type="entry name" value="Bact_response_regulator"/>
</dbReference>
<evidence type="ECO:0000256" key="1">
    <source>
        <dbReference type="ARBA" id="ARBA00022553"/>
    </source>
</evidence>
<evidence type="ECO:0000256" key="2">
    <source>
        <dbReference type="PROSITE-ProRule" id="PRU00169"/>
    </source>
</evidence>
<dbReference type="PANTHER" id="PTHR44591">
    <property type="entry name" value="STRESS RESPONSE REGULATOR PROTEIN 1"/>
    <property type="match status" value="1"/>
</dbReference>
<dbReference type="Proteomes" id="UP000215002">
    <property type="component" value="Chromosome"/>
</dbReference>
<evidence type="ECO:0000313" key="5">
    <source>
        <dbReference type="Proteomes" id="UP000215002"/>
    </source>
</evidence>
<dbReference type="GO" id="GO:0000160">
    <property type="term" value="P:phosphorelay signal transduction system"/>
    <property type="evidence" value="ECO:0007669"/>
    <property type="project" value="InterPro"/>
</dbReference>
<feature type="modified residue" description="4-aspartylphosphate" evidence="2">
    <location>
        <position position="53"/>
    </location>
</feature>
<evidence type="ECO:0000313" key="4">
    <source>
        <dbReference type="EMBL" id="ASU34772.1"/>
    </source>
</evidence>
<dbReference type="OrthoDB" id="9789181at2"/>
<dbReference type="AlphaFoldDB" id="A0A223NY37"/>
<name>A0A223NY37_9SPHI</name>
<reference evidence="4 5" key="1">
    <citation type="submission" date="2017-08" db="EMBL/GenBank/DDBJ databases">
        <title>Complete genome sequence of Mucilaginibacter sp. strain BJC16-A31.</title>
        <authorList>
            <consortium name="Henan University of Science and Technology"/>
            <person name="You X."/>
        </authorList>
    </citation>
    <scope>NUCLEOTIDE SEQUENCE [LARGE SCALE GENOMIC DNA]</scope>
    <source>
        <strain evidence="4 5">BJC16-A31</strain>
    </source>
</reference>
<feature type="domain" description="Response regulatory" evidence="3">
    <location>
        <begin position="4"/>
        <end position="120"/>
    </location>
</feature>
<organism evidence="4 5">
    <name type="scientific">Mucilaginibacter xinganensis</name>
    <dbReference type="NCBI Taxonomy" id="1234841"/>
    <lineage>
        <taxon>Bacteria</taxon>
        <taxon>Pseudomonadati</taxon>
        <taxon>Bacteroidota</taxon>
        <taxon>Sphingobacteriia</taxon>
        <taxon>Sphingobacteriales</taxon>
        <taxon>Sphingobacteriaceae</taxon>
        <taxon>Mucilaginibacter</taxon>
    </lineage>
</organism>
<sequence length="122" mass="13824">MQKTILLIEDNDDIRENTAELLGLEGFCIIAADCGSSGLNLAEKHLPDLVICDIVMPGMDGYEVFDALKKNDRTRRIPFIFTTAKSEQTDKQKAAFHGIDSYLVKPFDEKELMICIEKYLHQ</sequence>
<proteinExistence type="predicted"/>
<accession>A0A223NY37</accession>
<dbReference type="EMBL" id="CP022743">
    <property type="protein sequence ID" value="ASU34772.1"/>
    <property type="molecule type" value="Genomic_DNA"/>
</dbReference>
<dbReference type="RefSeq" id="WP_094571080.1">
    <property type="nucleotide sequence ID" value="NZ_CP022743.1"/>
</dbReference>
<dbReference type="Pfam" id="PF00072">
    <property type="entry name" value="Response_reg"/>
    <property type="match status" value="1"/>
</dbReference>
<dbReference type="PROSITE" id="PS50110">
    <property type="entry name" value="RESPONSE_REGULATORY"/>
    <property type="match status" value="1"/>
</dbReference>
<protein>
    <submittedName>
        <fullName evidence="4">Response regulator receiver domain-containing protein</fullName>
    </submittedName>
</protein>
<keyword evidence="1 2" id="KW-0597">Phosphoprotein</keyword>
<dbReference type="SUPFAM" id="SSF52172">
    <property type="entry name" value="CheY-like"/>
    <property type="match status" value="1"/>
</dbReference>
<gene>
    <name evidence="4" type="ORF">MuYL_2885</name>
</gene>
<dbReference type="KEGG" id="muc:MuYL_2885"/>
<keyword evidence="5" id="KW-1185">Reference proteome</keyword>
<dbReference type="InterPro" id="IPR001789">
    <property type="entry name" value="Sig_transdc_resp-reg_receiver"/>
</dbReference>
<dbReference type="Gene3D" id="3.40.50.2300">
    <property type="match status" value="1"/>
</dbReference>